<organism evidence="4 5">
    <name type="scientific">Suillus subaureus</name>
    <dbReference type="NCBI Taxonomy" id="48587"/>
    <lineage>
        <taxon>Eukaryota</taxon>
        <taxon>Fungi</taxon>
        <taxon>Dikarya</taxon>
        <taxon>Basidiomycota</taxon>
        <taxon>Agaricomycotina</taxon>
        <taxon>Agaricomycetes</taxon>
        <taxon>Agaricomycetidae</taxon>
        <taxon>Boletales</taxon>
        <taxon>Suillineae</taxon>
        <taxon>Suillaceae</taxon>
        <taxon>Suillus</taxon>
    </lineage>
</organism>
<evidence type="ECO:0000313" key="4">
    <source>
        <dbReference type="EMBL" id="KAG1822674.1"/>
    </source>
</evidence>
<keyword evidence="5" id="KW-1185">Reference proteome</keyword>
<evidence type="ECO:0000313" key="5">
    <source>
        <dbReference type="Proteomes" id="UP000807769"/>
    </source>
</evidence>
<dbReference type="GeneID" id="64638157"/>
<evidence type="ECO:0000256" key="3">
    <source>
        <dbReference type="PROSITE-ProRule" id="PRU00221"/>
    </source>
</evidence>
<dbReference type="SUPFAM" id="SSF50978">
    <property type="entry name" value="WD40 repeat-like"/>
    <property type="match status" value="1"/>
</dbReference>
<comment type="caution">
    <text evidence="4">The sequence shown here is derived from an EMBL/GenBank/DDBJ whole genome shotgun (WGS) entry which is preliminary data.</text>
</comment>
<dbReference type="Pfam" id="PF00400">
    <property type="entry name" value="WD40"/>
    <property type="match status" value="1"/>
</dbReference>
<dbReference type="InterPro" id="IPR036322">
    <property type="entry name" value="WD40_repeat_dom_sf"/>
</dbReference>
<evidence type="ECO:0000256" key="2">
    <source>
        <dbReference type="ARBA" id="ARBA00022737"/>
    </source>
</evidence>
<evidence type="ECO:0000256" key="1">
    <source>
        <dbReference type="ARBA" id="ARBA00022574"/>
    </source>
</evidence>
<protein>
    <recommendedName>
        <fullName evidence="6">Anaphase-promoting complex subunit 4 WD40 domain-containing protein</fullName>
    </recommendedName>
</protein>
<proteinExistence type="predicted"/>
<dbReference type="PROSITE" id="PS50294">
    <property type="entry name" value="WD_REPEATS_REGION"/>
    <property type="match status" value="1"/>
</dbReference>
<feature type="repeat" description="WD" evidence="3">
    <location>
        <begin position="17"/>
        <end position="58"/>
    </location>
</feature>
<keyword evidence="1 3" id="KW-0853">WD repeat</keyword>
<evidence type="ECO:0008006" key="6">
    <source>
        <dbReference type="Google" id="ProtNLM"/>
    </source>
</evidence>
<name>A0A9P7JHG0_9AGAM</name>
<dbReference type="EMBL" id="JABBWG010000005">
    <property type="protein sequence ID" value="KAG1822674.1"/>
    <property type="molecule type" value="Genomic_DNA"/>
</dbReference>
<dbReference type="AlphaFoldDB" id="A0A9P7JHG0"/>
<dbReference type="PROSITE" id="PS00678">
    <property type="entry name" value="WD_REPEATS_1"/>
    <property type="match status" value="1"/>
</dbReference>
<reference evidence="4" key="1">
    <citation type="journal article" date="2020" name="New Phytol.">
        <title>Comparative genomics reveals dynamic genome evolution in host specialist ectomycorrhizal fungi.</title>
        <authorList>
            <person name="Lofgren L.A."/>
            <person name="Nguyen N.H."/>
            <person name="Vilgalys R."/>
            <person name="Ruytinx J."/>
            <person name="Liao H.L."/>
            <person name="Branco S."/>
            <person name="Kuo A."/>
            <person name="LaButti K."/>
            <person name="Lipzen A."/>
            <person name="Andreopoulos W."/>
            <person name="Pangilinan J."/>
            <person name="Riley R."/>
            <person name="Hundley H."/>
            <person name="Na H."/>
            <person name="Barry K."/>
            <person name="Grigoriev I.V."/>
            <person name="Stajich J.E."/>
            <person name="Kennedy P.G."/>
        </authorList>
    </citation>
    <scope>NUCLEOTIDE SEQUENCE</scope>
    <source>
        <strain evidence="4">MN1</strain>
    </source>
</reference>
<dbReference type="OrthoDB" id="2662816at2759"/>
<dbReference type="Proteomes" id="UP000807769">
    <property type="component" value="Unassembled WGS sequence"/>
</dbReference>
<dbReference type="PROSITE" id="PS50082">
    <property type="entry name" value="WD_REPEATS_2"/>
    <property type="match status" value="1"/>
</dbReference>
<dbReference type="Gene3D" id="2.130.10.10">
    <property type="entry name" value="YVTN repeat-like/Quinoprotein amine dehydrogenase"/>
    <property type="match status" value="1"/>
</dbReference>
<dbReference type="InterPro" id="IPR015943">
    <property type="entry name" value="WD40/YVTN_repeat-like_dom_sf"/>
</dbReference>
<dbReference type="SMART" id="SM00320">
    <property type="entry name" value="WD40"/>
    <property type="match status" value="1"/>
</dbReference>
<dbReference type="InterPro" id="IPR001680">
    <property type="entry name" value="WD40_rpt"/>
</dbReference>
<gene>
    <name evidence="4" type="ORF">BJ212DRAFT_820677</name>
</gene>
<keyword evidence="2" id="KW-0677">Repeat</keyword>
<accession>A0A9P7JHG0</accession>
<dbReference type="RefSeq" id="XP_041197080.1">
    <property type="nucleotide sequence ID" value="XM_041344141.1"/>
</dbReference>
<sequence>MSSPAQEISIITPHQKFEGHTDVVCDVIHLPGRQRIMTCSEDGSLRVWNLKTGKQIGDEWRDGESQVWTIALSPDGQKVIGGSNCENRSVQQSRKTSMTLEQHCVADCLHLKPLVERYENLHPTDPTSGSVCVPSVIYCDSLESRARVLCRLGNSPCF</sequence>
<dbReference type="InterPro" id="IPR019775">
    <property type="entry name" value="WD40_repeat_CS"/>
</dbReference>